<protein>
    <submittedName>
        <fullName evidence="2">Uncharacterized protein</fullName>
    </submittedName>
</protein>
<reference evidence="2" key="1">
    <citation type="submission" date="2022-01" db="EMBL/GenBank/DDBJ databases">
        <title>Nocardioidaceae gen. sp. A5X3R13.</title>
        <authorList>
            <person name="Lopez Marin M.A."/>
            <person name="Uhlik O."/>
        </authorList>
    </citation>
    <scope>NUCLEOTIDE SEQUENCE</scope>
    <source>
        <strain evidence="2">A5X3R13</strain>
    </source>
</reference>
<dbReference type="EMBL" id="CP094970">
    <property type="protein sequence ID" value="UYM06645.1"/>
    <property type="molecule type" value="Genomic_DNA"/>
</dbReference>
<dbReference type="AlphaFoldDB" id="A0AA46YL83"/>
<name>A0AA46YL83_9ACTN</name>
<gene>
    <name evidence="2" type="ORF">L0C25_06120</name>
</gene>
<dbReference type="RefSeq" id="WP_271635554.1">
    <property type="nucleotide sequence ID" value="NZ_CP094970.1"/>
</dbReference>
<evidence type="ECO:0000313" key="2">
    <source>
        <dbReference type="EMBL" id="UYM06645.1"/>
    </source>
</evidence>
<feature type="compositionally biased region" description="Basic and acidic residues" evidence="1">
    <location>
        <begin position="36"/>
        <end position="65"/>
    </location>
</feature>
<proteinExistence type="predicted"/>
<keyword evidence="3" id="KW-1185">Reference proteome</keyword>
<sequence>MAEKPRRDRGQERPEQARHRREKQATEVFGDLLPEGTRDESAQSWGDRDDSRDDELLRDVPPHHG</sequence>
<evidence type="ECO:0000256" key="1">
    <source>
        <dbReference type="SAM" id="MobiDB-lite"/>
    </source>
</evidence>
<feature type="region of interest" description="Disordered" evidence="1">
    <location>
        <begin position="1"/>
        <end position="65"/>
    </location>
</feature>
<accession>A0AA46YL83</accession>
<organism evidence="2 3">
    <name type="scientific">Solicola gregarius</name>
    <dbReference type="NCBI Taxonomy" id="2908642"/>
    <lineage>
        <taxon>Bacteria</taxon>
        <taxon>Bacillati</taxon>
        <taxon>Actinomycetota</taxon>
        <taxon>Actinomycetes</taxon>
        <taxon>Propionibacteriales</taxon>
        <taxon>Nocardioidaceae</taxon>
        <taxon>Solicola</taxon>
    </lineage>
</organism>
<evidence type="ECO:0000313" key="3">
    <source>
        <dbReference type="Proteomes" id="UP001164390"/>
    </source>
</evidence>
<dbReference type="Proteomes" id="UP001164390">
    <property type="component" value="Chromosome"/>
</dbReference>
<feature type="compositionally biased region" description="Basic and acidic residues" evidence="1">
    <location>
        <begin position="1"/>
        <end position="17"/>
    </location>
</feature>
<dbReference type="KEGG" id="sgrg:L0C25_06120"/>